<dbReference type="Proteomes" id="UP000218785">
    <property type="component" value="Chromosome"/>
</dbReference>
<evidence type="ECO:0000313" key="2">
    <source>
        <dbReference type="EMBL" id="BAZ00675.1"/>
    </source>
</evidence>
<name>A0A1Z4N4S6_9CYAN</name>
<feature type="compositionally biased region" description="Low complexity" evidence="1">
    <location>
        <begin position="215"/>
        <end position="228"/>
    </location>
</feature>
<feature type="compositionally biased region" description="Low complexity" evidence="1">
    <location>
        <begin position="514"/>
        <end position="543"/>
    </location>
</feature>
<dbReference type="AlphaFoldDB" id="A0A1Z4N4S6"/>
<feature type="compositionally biased region" description="Polar residues" evidence="1">
    <location>
        <begin position="67"/>
        <end position="91"/>
    </location>
</feature>
<feature type="region of interest" description="Disordered" evidence="1">
    <location>
        <begin position="513"/>
        <end position="544"/>
    </location>
</feature>
<organism evidence="2 3">
    <name type="scientific">Tolypothrix tenuis PCC 7101</name>
    <dbReference type="NCBI Taxonomy" id="231146"/>
    <lineage>
        <taxon>Bacteria</taxon>
        <taxon>Bacillati</taxon>
        <taxon>Cyanobacteriota</taxon>
        <taxon>Cyanophyceae</taxon>
        <taxon>Nostocales</taxon>
        <taxon>Tolypothrichaceae</taxon>
        <taxon>Tolypothrix</taxon>
    </lineage>
</organism>
<protein>
    <recommendedName>
        <fullName evidence="4">TonB C-terminal domain-containing protein</fullName>
    </recommendedName>
</protein>
<reference evidence="2 3" key="1">
    <citation type="submission" date="2017-06" db="EMBL/GenBank/DDBJ databases">
        <title>Genome sequencing of cyanobaciteial culture collection at National Institute for Environmental Studies (NIES).</title>
        <authorList>
            <person name="Hirose Y."/>
            <person name="Shimura Y."/>
            <person name="Fujisawa T."/>
            <person name="Nakamura Y."/>
            <person name="Kawachi M."/>
        </authorList>
    </citation>
    <scope>NUCLEOTIDE SEQUENCE [LARGE SCALE GENOMIC DNA]</scope>
    <source>
        <strain evidence="2 3">NIES-37</strain>
    </source>
</reference>
<dbReference type="RefSeq" id="WP_096579735.1">
    <property type="nucleotide sequence ID" value="NZ_CAWNJS010000001.1"/>
</dbReference>
<dbReference type="KEGG" id="ttq:NIES37_46700"/>
<feature type="compositionally biased region" description="Low complexity" evidence="1">
    <location>
        <begin position="92"/>
        <end position="101"/>
    </location>
</feature>
<keyword evidence="3" id="KW-1185">Reference proteome</keyword>
<proteinExistence type="predicted"/>
<evidence type="ECO:0008006" key="4">
    <source>
        <dbReference type="Google" id="ProtNLM"/>
    </source>
</evidence>
<accession>A0A1Z4N4S6</accession>
<feature type="region of interest" description="Disordered" evidence="1">
    <location>
        <begin position="187"/>
        <end position="228"/>
    </location>
</feature>
<evidence type="ECO:0000256" key="1">
    <source>
        <dbReference type="SAM" id="MobiDB-lite"/>
    </source>
</evidence>
<evidence type="ECO:0000313" key="3">
    <source>
        <dbReference type="Proteomes" id="UP000218785"/>
    </source>
</evidence>
<dbReference type="EMBL" id="AP018248">
    <property type="protein sequence ID" value="BAZ00675.1"/>
    <property type="molecule type" value="Genomic_DNA"/>
</dbReference>
<feature type="region of interest" description="Disordered" evidence="1">
    <location>
        <begin position="67"/>
        <end position="110"/>
    </location>
</feature>
<feature type="region of interest" description="Disordered" evidence="1">
    <location>
        <begin position="402"/>
        <end position="485"/>
    </location>
</feature>
<gene>
    <name evidence="2" type="ORF">NIES37_46700</name>
</gene>
<sequence length="567" mass="59498">MSYVSLLKNLPEILGQPTGIAAIASVGIHGAIALIVPLVPVDSNKPKETASSKTVGVMELSQADQSRLPQIPGQTPINPQSPVLLSQSPVTPLNLDSQSSLPPLPPPPSPSQFVMPPIPSSAGNYSIAALPKRQPLRNYSQSNFRFDTSGFNGNNKFASVPRFNNRDITLGEAKPLPVSRLPVLPEGRLPDGLPNSPAPLPVDANPTPIADVAANPQPSSNPSQSGDNQQLIAAIGNTPKAGDNLQISEQGIPQGQLGSTPNLSNQAPTPGTELAIAQIKSYESLRAAVQKQYPNAVEKTVIRDTVTTDKADVQGIILGRLVVDPDGKVLDIQFEGQSVTPALRVEAMEYFKTNPPKGDRQIAHYPFSLEFKNNSNTAAGDNQKPATGSAATVKPLNLPLVNNSQPTPATGTTVQPLNLPAVNNNQPTSAPGSATTVKPLNLPDVNSNQLKPIPVTNTKPLTLPRVNNNQQTPAPATNVKPSSNSLINKLQSAPGATVKPLAAPVPTPATNIKPLAAPVPTPAATTQPLAAPATNNNQPTATVESGKKLVQQLRELRQERETSDQGK</sequence>